<organism evidence="1 2">
    <name type="scientific">Pseudozobellia thermophila</name>
    <dbReference type="NCBI Taxonomy" id="192903"/>
    <lineage>
        <taxon>Bacteria</taxon>
        <taxon>Pseudomonadati</taxon>
        <taxon>Bacteroidota</taxon>
        <taxon>Flavobacteriia</taxon>
        <taxon>Flavobacteriales</taxon>
        <taxon>Flavobacteriaceae</taxon>
        <taxon>Pseudozobellia</taxon>
    </lineage>
</organism>
<dbReference type="SUPFAM" id="SSF49464">
    <property type="entry name" value="Carboxypeptidase regulatory domain-like"/>
    <property type="match status" value="1"/>
</dbReference>
<dbReference type="RefSeq" id="WP_244526712.1">
    <property type="nucleotide sequence ID" value="NZ_FQYU01000001.1"/>
</dbReference>
<proteinExistence type="predicted"/>
<protein>
    <submittedName>
        <fullName evidence="1">CarboxypepD_reg-like domain-containing protein</fullName>
    </submittedName>
</protein>
<reference evidence="2" key="1">
    <citation type="submission" date="2016-11" db="EMBL/GenBank/DDBJ databases">
        <authorList>
            <person name="Varghese N."/>
            <person name="Submissions S."/>
        </authorList>
    </citation>
    <scope>NUCLEOTIDE SEQUENCE [LARGE SCALE GENOMIC DNA]</scope>
    <source>
        <strain evidence="2">DSM 19858</strain>
    </source>
</reference>
<keyword evidence="2" id="KW-1185">Reference proteome</keyword>
<dbReference type="EMBL" id="FQYU01000001">
    <property type="protein sequence ID" value="SHI57097.1"/>
    <property type="molecule type" value="Genomic_DNA"/>
</dbReference>
<dbReference type="AlphaFoldDB" id="A0A1M6C7T1"/>
<accession>A0A1M6C7T1</accession>
<evidence type="ECO:0000313" key="2">
    <source>
        <dbReference type="Proteomes" id="UP000184543"/>
    </source>
</evidence>
<evidence type="ECO:0000313" key="1">
    <source>
        <dbReference type="EMBL" id="SHI57097.1"/>
    </source>
</evidence>
<dbReference type="Pfam" id="PF13715">
    <property type="entry name" value="CarbopepD_reg_2"/>
    <property type="match status" value="1"/>
</dbReference>
<name>A0A1M6C7T1_9FLAO</name>
<sequence length="517" mass="59993">MEPIKPTQVPKPVFLLFFLLTTLGKAQSLSSVVVDSATQRPVPYASVQLKDRGMITNEEGRFTFSLNETIRPTDSLFISCIGYKSIGRPIEQFTDTLIYLSPRAIELREVIVSNKEYTPKELLQLVEENIEKNYLTSFTQKRLFLRETYQNEILRTDYQIKKSTIDAFNKNFLDSVVQTIPKSNTYYTEMLGDLYGSGDADRQKLNLIKASELYDKSKDLDLELLEKKFNQIVKENIKTDSYFKVKSGLFGTKIDADDMGSLFEDEIDSTDAAALDKKLREEQKRKEERRKFFSKYKRETLGNLFENLPIFKGTDYDVIFRPRRYNLSLESFTYLGDQAVYVIGFEPDGSPEFKGKLFINSDDFALIRMDFENTEPLKNLRLLGVSFSEYLAKGSIIFSKGSDQKYHLRYYDIVKGVRVGFKRPLAIIEKNKNVRGRRKQNELRLKVDASFGNVNRYELVVFDEVPISEDQFESYKESNKVLPTYMPDYDPDFWKGHNIIEPNKAIKAFRSDVEFSN</sequence>
<dbReference type="InterPro" id="IPR008969">
    <property type="entry name" value="CarboxyPept-like_regulatory"/>
</dbReference>
<gene>
    <name evidence="1" type="ORF">SAMN04488513_101673</name>
</gene>
<dbReference type="STRING" id="192903.SAMN04488513_101673"/>
<dbReference type="Proteomes" id="UP000184543">
    <property type="component" value="Unassembled WGS sequence"/>
</dbReference>